<accession>A0A6A6H3G4</accession>
<keyword evidence="2" id="KW-1185">Reference proteome</keyword>
<evidence type="ECO:0000313" key="1">
    <source>
        <dbReference type="EMBL" id="KAF2232565.1"/>
    </source>
</evidence>
<gene>
    <name evidence="1" type="ORF">EV356DRAFT_578261</name>
</gene>
<sequence>MSPTPPDTSYRDVIHNQGLHVDRLHVERFRVDNLTCVQVFNPRQINHDNASGTVGFLGMRKSLAQRLRRVSRCGGLRDETRTTEVATTMSGIEHTPVTTPSTNDVNPSHLIVPKNFITRSASWFKAGLYISVWAYNENDMEREIHEKTFILLDTRNDEGTGVLVRSLDGEQLEQLEHNSSKCRTHMRLYGSEKKAKEAMAEAVKKAKETKTDLHMKSAYLDEYTEKELPKETYIFLEHPYNIAFKYKYEDHGILANEALEDLRFHFLLCEANSWNLKNRLKQYFSGQAK</sequence>
<proteinExistence type="predicted"/>
<dbReference type="OrthoDB" id="5428616at2759"/>
<dbReference type="EMBL" id="ML991814">
    <property type="protein sequence ID" value="KAF2232565.1"/>
    <property type="molecule type" value="Genomic_DNA"/>
</dbReference>
<dbReference type="Proteomes" id="UP000800092">
    <property type="component" value="Unassembled WGS sequence"/>
</dbReference>
<name>A0A6A6H3G4_VIRVR</name>
<reference evidence="1" key="1">
    <citation type="journal article" date="2020" name="Stud. Mycol.">
        <title>101 Dothideomycetes genomes: a test case for predicting lifestyles and emergence of pathogens.</title>
        <authorList>
            <person name="Haridas S."/>
            <person name="Albert R."/>
            <person name="Binder M."/>
            <person name="Bloem J."/>
            <person name="Labutti K."/>
            <person name="Salamov A."/>
            <person name="Andreopoulos B."/>
            <person name="Baker S."/>
            <person name="Barry K."/>
            <person name="Bills G."/>
            <person name="Bluhm B."/>
            <person name="Cannon C."/>
            <person name="Castanera R."/>
            <person name="Culley D."/>
            <person name="Daum C."/>
            <person name="Ezra D."/>
            <person name="Gonzalez J."/>
            <person name="Henrissat B."/>
            <person name="Kuo A."/>
            <person name="Liang C."/>
            <person name="Lipzen A."/>
            <person name="Lutzoni F."/>
            <person name="Magnuson J."/>
            <person name="Mondo S."/>
            <person name="Nolan M."/>
            <person name="Ohm R."/>
            <person name="Pangilinan J."/>
            <person name="Park H.-J."/>
            <person name="Ramirez L."/>
            <person name="Alfaro M."/>
            <person name="Sun H."/>
            <person name="Tritt A."/>
            <person name="Yoshinaga Y."/>
            <person name="Zwiers L.-H."/>
            <person name="Turgeon B."/>
            <person name="Goodwin S."/>
            <person name="Spatafora J."/>
            <person name="Crous P."/>
            <person name="Grigoriev I."/>
        </authorList>
    </citation>
    <scope>NUCLEOTIDE SEQUENCE</scope>
    <source>
        <strain evidence="1">Tuck. ex Michener</strain>
    </source>
</reference>
<protein>
    <submittedName>
        <fullName evidence="1">Uncharacterized protein</fullName>
    </submittedName>
</protein>
<evidence type="ECO:0000313" key="2">
    <source>
        <dbReference type="Proteomes" id="UP000800092"/>
    </source>
</evidence>
<organism evidence="1 2">
    <name type="scientific">Viridothelium virens</name>
    <name type="common">Speckled blister lichen</name>
    <name type="synonym">Trypethelium virens</name>
    <dbReference type="NCBI Taxonomy" id="1048519"/>
    <lineage>
        <taxon>Eukaryota</taxon>
        <taxon>Fungi</taxon>
        <taxon>Dikarya</taxon>
        <taxon>Ascomycota</taxon>
        <taxon>Pezizomycotina</taxon>
        <taxon>Dothideomycetes</taxon>
        <taxon>Dothideomycetes incertae sedis</taxon>
        <taxon>Trypetheliales</taxon>
        <taxon>Trypetheliaceae</taxon>
        <taxon>Viridothelium</taxon>
    </lineage>
</organism>
<dbReference type="AlphaFoldDB" id="A0A6A6H3G4"/>